<protein>
    <submittedName>
        <fullName evidence="2">Uncharacterized protein</fullName>
    </submittedName>
</protein>
<feature type="compositionally biased region" description="Low complexity" evidence="1">
    <location>
        <begin position="198"/>
        <end position="209"/>
    </location>
</feature>
<dbReference type="AlphaFoldDB" id="A0A0C3RZ32"/>
<dbReference type="Proteomes" id="UP000053257">
    <property type="component" value="Unassembled WGS sequence"/>
</dbReference>
<evidence type="ECO:0000313" key="2">
    <source>
        <dbReference type="EMBL" id="KIP01607.1"/>
    </source>
</evidence>
<dbReference type="STRING" id="745531.A0A0C3RZ32"/>
<name>A0A0C3RZ32_PHLG1</name>
<proteinExistence type="predicted"/>
<evidence type="ECO:0000313" key="3">
    <source>
        <dbReference type="Proteomes" id="UP000053257"/>
    </source>
</evidence>
<sequence>MQGRLDMRSHFHNVSASDYDPPPEQPASLPSLHSSSAQVTQVLRAIQAADFGSLGDFLSALFYSPHHSEQGRTREHATAVSKFLGGRSHIHADQIVELMYSSPLARPGSQTRTAAENMAQHKLFQWAMDAVTARIDDEADQLASKRGGLRLPMSLSWMIVRNFSLSSVLDTAQMHAPTTIQLLSTVALSRSFRKKMKSSTPSTPSAPTPLQANSSTPIPPVPPQTALFGSAPQQGKGNNRRNPWVVSCVKIPVVSVR</sequence>
<dbReference type="EMBL" id="KN840760">
    <property type="protein sequence ID" value="KIP01607.1"/>
    <property type="molecule type" value="Genomic_DNA"/>
</dbReference>
<organism evidence="2 3">
    <name type="scientific">Phlebiopsis gigantea (strain 11061_1 CR5-6)</name>
    <name type="common">White-rot fungus</name>
    <name type="synonym">Peniophora gigantea</name>
    <dbReference type="NCBI Taxonomy" id="745531"/>
    <lineage>
        <taxon>Eukaryota</taxon>
        <taxon>Fungi</taxon>
        <taxon>Dikarya</taxon>
        <taxon>Basidiomycota</taxon>
        <taxon>Agaricomycotina</taxon>
        <taxon>Agaricomycetes</taxon>
        <taxon>Polyporales</taxon>
        <taxon>Phanerochaetaceae</taxon>
        <taxon>Phlebiopsis</taxon>
    </lineage>
</organism>
<keyword evidence="3" id="KW-1185">Reference proteome</keyword>
<gene>
    <name evidence="2" type="ORF">PHLGIDRAFT_123199</name>
</gene>
<feature type="region of interest" description="Disordered" evidence="1">
    <location>
        <begin position="194"/>
        <end position="242"/>
    </location>
</feature>
<feature type="compositionally biased region" description="Polar residues" evidence="1">
    <location>
        <begin position="231"/>
        <end position="241"/>
    </location>
</feature>
<dbReference type="OrthoDB" id="3266963at2759"/>
<feature type="region of interest" description="Disordered" evidence="1">
    <location>
        <begin position="1"/>
        <end position="33"/>
    </location>
</feature>
<accession>A0A0C3RZ32</accession>
<dbReference type="HOGENOM" id="CLU_1082243_0_0_1"/>
<evidence type="ECO:0000256" key="1">
    <source>
        <dbReference type="SAM" id="MobiDB-lite"/>
    </source>
</evidence>
<reference evidence="2 3" key="1">
    <citation type="journal article" date="2014" name="PLoS Genet.">
        <title>Analysis of the Phlebiopsis gigantea genome, transcriptome and secretome provides insight into its pioneer colonization strategies of wood.</title>
        <authorList>
            <person name="Hori C."/>
            <person name="Ishida T."/>
            <person name="Igarashi K."/>
            <person name="Samejima M."/>
            <person name="Suzuki H."/>
            <person name="Master E."/>
            <person name="Ferreira P."/>
            <person name="Ruiz-Duenas F.J."/>
            <person name="Held B."/>
            <person name="Canessa P."/>
            <person name="Larrondo L.F."/>
            <person name="Schmoll M."/>
            <person name="Druzhinina I.S."/>
            <person name="Kubicek C.P."/>
            <person name="Gaskell J.A."/>
            <person name="Kersten P."/>
            <person name="St John F."/>
            <person name="Glasner J."/>
            <person name="Sabat G."/>
            <person name="Splinter BonDurant S."/>
            <person name="Syed K."/>
            <person name="Yadav J."/>
            <person name="Mgbeahuruike A.C."/>
            <person name="Kovalchuk A."/>
            <person name="Asiegbu F.O."/>
            <person name="Lackner G."/>
            <person name="Hoffmeister D."/>
            <person name="Rencoret J."/>
            <person name="Gutierrez A."/>
            <person name="Sun H."/>
            <person name="Lindquist E."/>
            <person name="Barry K."/>
            <person name="Riley R."/>
            <person name="Grigoriev I.V."/>
            <person name="Henrissat B."/>
            <person name="Kues U."/>
            <person name="Berka R.M."/>
            <person name="Martinez A.T."/>
            <person name="Covert S.F."/>
            <person name="Blanchette R.A."/>
            <person name="Cullen D."/>
        </authorList>
    </citation>
    <scope>NUCLEOTIDE SEQUENCE [LARGE SCALE GENOMIC DNA]</scope>
    <source>
        <strain evidence="2 3">11061_1 CR5-6</strain>
    </source>
</reference>